<protein>
    <submittedName>
        <fullName evidence="1">Uncharacterized protein</fullName>
    </submittedName>
</protein>
<reference evidence="1 2" key="1">
    <citation type="journal article" date="2021" name="BMC Genomics">
        <title>Datura genome reveals duplications of psychoactive alkaloid biosynthetic genes and high mutation rate following tissue culture.</title>
        <authorList>
            <person name="Rajewski A."/>
            <person name="Carter-House D."/>
            <person name="Stajich J."/>
            <person name="Litt A."/>
        </authorList>
    </citation>
    <scope>NUCLEOTIDE SEQUENCE [LARGE SCALE GENOMIC DNA]</scope>
    <source>
        <strain evidence="1">AR-01</strain>
    </source>
</reference>
<dbReference type="PANTHER" id="PTHR31580">
    <property type="entry name" value="FILAMENT-LIKE PLANT PROTEIN 4"/>
    <property type="match status" value="1"/>
</dbReference>
<accession>A0ABS8UTH4</accession>
<evidence type="ECO:0000313" key="2">
    <source>
        <dbReference type="Proteomes" id="UP000823775"/>
    </source>
</evidence>
<proteinExistence type="predicted"/>
<dbReference type="PANTHER" id="PTHR31580:SF49">
    <property type="entry name" value="FILAMENT-LIKE PLANT PROTEIN 3"/>
    <property type="match status" value="1"/>
</dbReference>
<keyword evidence="2" id="KW-1185">Reference proteome</keyword>
<name>A0ABS8UTH4_DATST</name>
<dbReference type="Proteomes" id="UP000823775">
    <property type="component" value="Unassembled WGS sequence"/>
</dbReference>
<sequence length="104" mass="11672">MVEGMKSGVEAELEATNAQKYVSESQLKAAELELQTLLSKVDSLQEELCKEKDLHQKTADKEMAIAASRFAKCQKTIASISWQFKSLAVMDDFWVDSNESLQIQ</sequence>
<evidence type="ECO:0000313" key="1">
    <source>
        <dbReference type="EMBL" id="MCD9638173.1"/>
    </source>
</evidence>
<organism evidence="1 2">
    <name type="scientific">Datura stramonium</name>
    <name type="common">Jimsonweed</name>
    <name type="synonym">Common thornapple</name>
    <dbReference type="NCBI Taxonomy" id="4076"/>
    <lineage>
        <taxon>Eukaryota</taxon>
        <taxon>Viridiplantae</taxon>
        <taxon>Streptophyta</taxon>
        <taxon>Embryophyta</taxon>
        <taxon>Tracheophyta</taxon>
        <taxon>Spermatophyta</taxon>
        <taxon>Magnoliopsida</taxon>
        <taxon>eudicotyledons</taxon>
        <taxon>Gunneridae</taxon>
        <taxon>Pentapetalae</taxon>
        <taxon>asterids</taxon>
        <taxon>lamiids</taxon>
        <taxon>Solanales</taxon>
        <taxon>Solanaceae</taxon>
        <taxon>Solanoideae</taxon>
        <taxon>Datureae</taxon>
        <taxon>Datura</taxon>
    </lineage>
</organism>
<dbReference type="EMBL" id="JACEIK010002638">
    <property type="protein sequence ID" value="MCD9638173.1"/>
    <property type="molecule type" value="Genomic_DNA"/>
</dbReference>
<gene>
    <name evidence="1" type="ORF">HAX54_021948</name>
</gene>
<comment type="caution">
    <text evidence="1">The sequence shown here is derived from an EMBL/GenBank/DDBJ whole genome shotgun (WGS) entry which is preliminary data.</text>
</comment>